<comment type="caution">
    <text evidence="2">The sequence shown here is derived from an EMBL/GenBank/DDBJ whole genome shotgun (WGS) entry which is preliminary data.</text>
</comment>
<evidence type="ECO:0000256" key="1">
    <source>
        <dbReference type="SAM" id="MobiDB-lite"/>
    </source>
</evidence>
<protein>
    <submittedName>
        <fullName evidence="2">Uncharacterized protein</fullName>
    </submittedName>
</protein>
<keyword evidence="3" id="KW-1185">Reference proteome</keyword>
<proteinExistence type="predicted"/>
<sequence length="242" mass="25332">MKSRKEVENSEDEPPSYQVTPTQKDIDKPANVRAAPTLFMLLQKHGDPTPSPSGFGDSRKGKQDREARKNPPPGFQGLILSYPHPKNANSLNLLLSSSSIPCISIKILPLLCIVGLNGTGLNLATPPGNAAGDCALALGFKGDEKIGDLGDSGDEDPLFFKKLPGDGGSSGIVSSPGVCICIFGLALLVSITNADFGFRNPNLEEIVPATDRRRLLIDLDANPSLPGVCGCCGGDCCISCDG</sequence>
<dbReference type="EMBL" id="JANAWD010000044">
    <property type="protein sequence ID" value="KAJ3489485.1"/>
    <property type="molecule type" value="Genomic_DNA"/>
</dbReference>
<evidence type="ECO:0000313" key="2">
    <source>
        <dbReference type="EMBL" id="KAJ3489485.1"/>
    </source>
</evidence>
<organism evidence="2 3">
    <name type="scientific">Meripilus lineatus</name>
    <dbReference type="NCBI Taxonomy" id="2056292"/>
    <lineage>
        <taxon>Eukaryota</taxon>
        <taxon>Fungi</taxon>
        <taxon>Dikarya</taxon>
        <taxon>Basidiomycota</taxon>
        <taxon>Agaricomycotina</taxon>
        <taxon>Agaricomycetes</taxon>
        <taxon>Polyporales</taxon>
        <taxon>Meripilaceae</taxon>
        <taxon>Meripilus</taxon>
    </lineage>
</organism>
<reference evidence="2" key="1">
    <citation type="submission" date="2022-07" db="EMBL/GenBank/DDBJ databases">
        <title>Genome Sequence of Physisporinus lineatus.</title>
        <authorList>
            <person name="Buettner E."/>
        </authorList>
    </citation>
    <scope>NUCLEOTIDE SEQUENCE</scope>
    <source>
        <strain evidence="2">VT162</strain>
    </source>
</reference>
<gene>
    <name evidence="2" type="ORF">NLI96_g2084</name>
</gene>
<name>A0AAD5YM80_9APHY</name>
<feature type="compositionally biased region" description="Basic and acidic residues" evidence="1">
    <location>
        <begin position="57"/>
        <end position="69"/>
    </location>
</feature>
<accession>A0AAD5YM80</accession>
<dbReference type="Proteomes" id="UP001212997">
    <property type="component" value="Unassembled WGS sequence"/>
</dbReference>
<feature type="region of interest" description="Disordered" evidence="1">
    <location>
        <begin position="1"/>
        <end position="77"/>
    </location>
</feature>
<dbReference type="AlphaFoldDB" id="A0AAD5YM80"/>
<evidence type="ECO:0000313" key="3">
    <source>
        <dbReference type="Proteomes" id="UP001212997"/>
    </source>
</evidence>